<keyword evidence="3" id="KW-1185">Reference proteome</keyword>
<dbReference type="AlphaFoldDB" id="A0A4C1VXZ5"/>
<proteinExistence type="predicted"/>
<dbReference type="Proteomes" id="UP000299102">
    <property type="component" value="Unassembled WGS sequence"/>
</dbReference>
<evidence type="ECO:0000256" key="1">
    <source>
        <dbReference type="SAM" id="MobiDB-lite"/>
    </source>
</evidence>
<gene>
    <name evidence="2" type="ORF">EVAR_41754_1</name>
</gene>
<accession>A0A4C1VXZ5</accession>
<reference evidence="2 3" key="1">
    <citation type="journal article" date="2019" name="Commun. Biol.">
        <title>The bagworm genome reveals a unique fibroin gene that provides high tensile strength.</title>
        <authorList>
            <person name="Kono N."/>
            <person name="Nakamura H."/>
            <person name="Ohtoshi R."/>
            <person name="Tomita M."/>
            <person name="Numata K."/>
            <person name="Arakawa K."/>
        </authorList>
    </citation>
    <scope>NUCLEOTIDE SEQUENCE [LARGE SCALE GENOMIC DNA]</scope>
</reference>
<evidence type="ECO:0000313" key="3">
    <source>
        <dbReference type="Proteomes" id="UP000299102"/>
    </source>
</evidence>
<name>A0A4C1VXZ5_EUMVA</name>
<organism evidence="2 3">
    <name type="scientific">Eumeta variegata</name>
    <name type="common">Bagworm moth</name>
    <name type="synonym">Eumeta japonica</name>
    <dbReference type="NCBI Taxonomy" id="151549"/>
    <lineage>
        <taxon>Eukaryota</taxon>
        <taxon>Metazoa</taxon>
        <taxon>Ecdysozoa</taxon>
        <taxon>Arthropoda</taxon>
        <taxon>Hexapoda</taxon>
        <taxon>Insecta</taxon>
        <taxon>Pterygota</taxon>
        <taxon>Neoptera</taxon>
        <taxon>Endopterygota</taxon>
        <taxon>Lepidoptera</taxon>
        <taxon>Glossata</taxon>
        <taxon>Ditrysia</taxon>
        <taxon>Tineoidea</taxon>
        <taxon>Psychidae</taxon>
        <taxon>Oiketicinae</taxon>
        <taxon>Eumeta</taxon>
    </lineage>
</organism>
<protein>
    <submittedName>
        <fullName evidence="2">Uncharacterized protein</fullName>
    </submittedName>
</protein>
<comment type="caution">
    <text evidence="2">The sequence shown here is derived from an EMBL/GenBank/DDBJ whole genome shotgun (WGS) entry which is preliminary data.</text>
</comment>
<evidence type="ECO:0000313" key="2">
    <source>
        <dbReference type="EMBL" id="GBP43898.1"/>
    </source>
</evidence>
<feature type="compositionally biased region" description="Basic residues" evidence="1">
    <location>
        <begin position="47"/>
        <end position="57"/>
    </location>
</feature>
<feature type="region of interest" description="Disordered" evidence="1">
    <location>
        <begin position="47"/>
        <end position="69"/>
    </location>
</feature>
<sequence>MRQYLWHIAPLDLRRCRRRRDRAPAEKINFTDRQSVPKTREFVHIRHTKNSKSKHRPAAPTGRPAASNLPSVRLKLSPETDSERRRLELFNSFNIYGDGHSIET</sequence>
<dbReference type="EMBL" id="BGZK01000444">
    <property type="protein sequence ID" value="GBP43898.1"/>
    <property type="molecule type" value="Genomic_DNA"/>
</dbReference>